<dbReference type="KEGG" id="plia:E4191_14640"/>
<dbReference type="RefSeq" id="WP_135314053.1">
    <property type="nucleotide sequence ID" value="NZ_CP038439.1"/>
</dbReference>
<dbReference type="Proteomes" id="UP000296374">
    <property type="component" value="Chromosome"/>
</dbReference>
<organism evidence="2 3">
    <name type="scientific">Paracoccus liaowanqingii</name>
    <dbReference type="NCBI Taxonomy" id="2560053"/>
    <lineage>
        <taxon>Bacteria</taxon>
        <taxon>Pseudomonadati</taxon>
        <taxon>Pseudomonadota</taxon>
        <taxon>Alphaproteobacteria</taxon>
        <taxon>Rhodobacterales</taxon>
        <taxon>Paracoccaceae</taxon>
        <taxon>Paracoccus</taxon>
    </lineage>
</organism>
<feature type="compositionally biased region" description="Pro residues" evidence="1">
    <location>
        <begin position="99"/>
        <end position="113"/>
    </location>
</feature>
<dbReference type="AlphaFoldDB" id="A0A4P7HNC0"/>
<evidence type="ECO:0000313" key="3">
    <source>
        <dbReference type="Proteomes" id="UP000296374"/>
    </source>
</evidence>
<protein>
    <submittedName>
        <fullName evidence="2">Uncharacterized protein</fullName>
    </submittedName>
</protein>
<evidence type="ECO:0000313" key="2">
    <source>
        <dbReference type="EMBL" id="QBX35788.1"/>
    </source>
</evidence>
<name>A0A4P7HNC0_9RHOB</name>
<proteinExistence type="predicted"/>
<reference evidence="3" key="1">
    <citation type="submission" date="2019-03" db="EMBL/GenBank/DDBJ databases">
        <authorList>
            <person name="Li J."/>
        </authorList>
    </citation>
    <scope>NUCLEOTIDE SEQUENCE [LARGE SCALE GENOMIC DNA]</scope>
    <source>
        <strain evidence="3">2251</strain>
    </source>
</reference>
<gene>
    <name evidence="2" type="ORF">E4191_14640</name>
</gene>
<sequence length="113" mass="11334">MTPGLARRLLAVVAVLALVLMSAWLPARPLALPGSLLPSHEQLSDTALPTGQAVLDRPAAPALPKGLPPGPGDLSAPDAPAPRVAAWAQSGTDASLSGPPRPATRPRAPPALA</sequence>
<accession>A0A4P7HNC0</accession>
<evidence type="ECO:0000256" key="1">
    <source>
        <dbReference type="SAM" id="MobiDB-lite"/>
    </source>
</evidence>
<feature type="region of interest" description="Disordered" evidence="1">
    <location>
        <begin position="35"/>
        <end position="113"/>
    </location>
</feature>
<dbReference type="EMBL" id="CP038439">
    <property type="protein sequence ID" value="QBX35788.1"/>
    <property type="molecule type" value="Genomic_DNA"/>
</dbReference>